<feature type="binding site" evidence="17">
    <location>
        <position position="110"/>
    </location>
    <ligand>
        <name>Ca(2+)</name>
        <dbReference type="ChEBI" id="CHEBI:29108"/>
        <label>1</label>
    </ligand>
</feature>
<evidence type="ECO:0000256" key="19">
    <source>
        <dbReference type="PIRSR" id="PIRSR600823-5"/>
    </source>
</evidence>
<evidence type="ECO:0000313" key="22">
    <source>
        <dbReference type="EMBL" id="PWZ14976.1"/>
    </source>
</evidence>
<comment type="similarity">
    <text evidence="3">Belongs to the peroxidase family. Ascorbate peroxidase subfamily.</text>
</comment>
<evidence type="ECO:0000259" key="21">
    <source>
        <dbReference type="PROSITE" id="PS50873"/>
    </source>
</evidence>
<keyword evidence="6 20" id="KW-0575">Peroxidase</keyword>
<evidence type="ECO:0000256" key="12">
    <source>
        <dbReference type="ARBA" id="ARBA00023157"/>
    </source>
</evidence>
<dbReference type="InterPro" id="IPR019793">
    <property type="entry name" value="Peroxidases_heam-ligand_BS"/>
</dbReference>
<dbReference type="GO" id="GO:0006979">
    <property type="term" value="P:response to oxidative stress"/>
    <property type="evidence" value="ECO:0007669"/>
    <property type="project" value="UniProtKB-UniRule"/>
</dbReference>
<feature type="domain" description="Plant heme peroxidase family profile" evidence="21">
    <location>
        <begin position="65"/>
        <end position="360"/>
    </location>
</feature>
<evidence type="ECO:0000256" key="18">
    <source>
        <dbReference type="PIRSR" id="PIRSR600823-4"/>
    </source>
</evidence>
<keyword evidence="12 19" id="KW-1015">Disulfide bond</keyword>
<keyword evidence="11 17" id="KW-0408">Iron</keyword>
<sequence length="361" mass="37931">MSKPAAALVMLLALVAAGPAAGDGGSTRLGCFVGWSPLKTVSSLLCLLQGSSTFPSPKPAPTGQGLSVGYYNKSGSCPKAEQLVREAVTNATNGPNRGLNAGLIRLHFHDAFVRGCDASVLLDKTASGNNDTEKTGPPNKDSLRGFEVIDAAKAAVEKECPGIVSCADILAFAARDASYILSNEKIYYDVPAGRYDGRESFADETDQLPGPGSSVQDLKKSFAAQGLSLADAVTLSGAHSIGLARCLFFKDRLSAMDPGYAATLNATCNAGGDSYKVNQDYKSPDVLDNQYYKNIDKFVLFASDAALKSSETIDQVNANAGGYGKWEKDFGDAMVKMGKIGVITSPGYGAEIRKVCSQINY</sequence>
<evidence type="ECO:0000256" key="15">
    <source>
        <dbReference type="PIRSR" id="PIRSR600823-1"/>
    </source>
</evidence>
<evidence type="ECO:0000256" key="10">
    <source>
        <dbReference type="ARBA" id="ARBA00023002"/>
    </source>
</evidence>
<keyword evidence="5 20" id="KW-0964">Secreted</keyword>
<gene>
    <name evidence="22" type="primary">PER2_18</name>
    <name evidence="22" type="ORF">Zm00014a_000710</name>
</gene>
<feature type="active site" description="Proton acceptor" evidence="15">
    <location>
        <position position="109"/>
    </location>
</feature>
<comment type="caution">
    <text evidence="22">The sequence shown here is derived from an EMBL/GenBank/DDBJ whole genome shotgun (WGS) entry which is preliminary data.</text>
</comment>
<evidence type="ECO:0000256" key="5">
    <source>
        <dbReference type="ARBA" id="ARBA00022525"/>
    </source>
</evidence>
<name>A0A3L6E2A2_MAIZE</name>
<dbReference type="Pfam" id="PF00141">
    <property type="entry name" value="peroxidase"/>
    <property type="match status" value="1"/>
</dbReference>
<dbReference type="Proteomes" id="UP000251960">
    <property type="component" value="Chromosome 7"/>
</dbReference>
<feature type="site" description="Transition state stabilizer" evidence="18">
    <location>
        <position position="105"/>
    </location>
</feature>
<evidence type="ECO:0000256" key="14">
    <source>
        <dbReference type="ARBA" id="ARBA00023324"/>
    </source>
</evidence>
<dbReference type="PRINTS" id="PR00458">
    <property type="entry name" value="PEROXIDASE"/>
</dbReference>
<comment type="similarity">
    <text evidence="20">Belongs to the peroxidase family. Classical plant (class III) peroxidase subfamily.</text>
</comment>
<feature type="signal peptide" evidence="20">
    <location>
        <begin position="1"/>
        <end position="22"/>
    </location>
</feature>
<dbReference type="EC" id="1.11.1.7" evidence="4 20"/>
<accession>A0A3L6E2A2</accession>
<evidence type="ECO:0000256" key="4">
    <source>
        <dbReference type="ARBA" id="ARBA00012313"/>
    </source>
</evidence>
<reference evidence="22 23" key="1">
    <citation type="journal article" date="2018" name="Nat. Genet.">
        <title>Extensive intraspecific gene order and gene structural variations between Mo17 and other maize genomes.</title>
        <authorList>
            <person name="Sun S."/>
            <person name="Zhou Y."/>
            <person name="Chen J."/>
            <person name="Shi J."/>
            <person name="Zhao H."/>
            <person name="Zhao H."/>
            <person name="Song W."/>
            <person name="Zhang M."/>
            <person name="Cui Y."/>
            <person name="Dong X."/>
            <person name="Liu H."/>
            <person name="Ma X."/>
            <person name="Jiao Y."/>
            <person name="Wang B."/>
            <person name="Wei X."/>
            <person name="Stein J.C."/>
            <person name="Glaubitz J.C."/>
            <person name="Lu F."/>
            <person name="Yu G."/>
            <person name="Liang C."/>
            <person name="Fengler K."/>
            <person name="Li B."/>
            <person name="Rafalski A."/>
            <person name="Schnable P.S."/>
            <person name="Ware D.H."/>
            <person name="Buckler E.S."/>
            <person name="Lai J."/>
        </authorList>
    </citation>
    <scope>NUCLEOTIDE SEQUENCE [LARGE SCALE GENOMIC DNA]</scope>
    <source>
        <strain evidence="23">cv. Missouri 17</strain>
        <tissue evidence="22">Seedling</tissue>
    </source>
</reference>
<feature type="binding site" description="axial binding residue" evidence="17">
    <location>
        <position position="239"/>
    </location>
    <ligand>
        <name>heme b</name>
        <dbReference type="ChEBI" id="CHEBI:60344"/>
    </ligand>
    <ligandPart>
        <name>Fe</name>
        <dbReference type="ChEBI" id="CHEBI:18248"/>
    </ligandPart>
</feature>
<dbReference type="GO" id="GO:0046872">
    <property type="term" value="F:metal ion binding"/>
    <property type="evidence" value="ECO:0007669"/>
    <property type="project" value="UniProtKB-UniRule"/>
</dbReference>
<feature type="binding site" evidence="17">
    <location>
        <position position="119"/>
    </location>
    <ligand>
        <name>Ca(2+)</name>
        <dbReference type="ChEBI" id="CHEBI:29108"/>
        <label>1</label>
    </ligand>
</feature>
<feature type="binding site" evidence="16">
    <location>
        <position position="209"/>
    </location>
    <ligand>
        <name>substrate</name>
    </ligand>
</feature>
<evidence type="ECO:0000313" key="23">
    <source>
        <dbReference type="Proteomes" id="UP000251960"/>
    </source>
</evidence>
<dbReference type="PROSITE" id="PS00435">
    <property type="entry name" value="PEROXIDASE_1"/>
    <property type="match status" value="1"/>
</dbReference>
<dbReference type="InterPro" id="IPR033905">
    <property type="entry name" value="Secretory_peroxidase"/>
</dbReference>
<organism evidence="22 23">
    <name type="scientific">Zea mays</name>
    <name type="common">Maize</name>
    <dbReference type="NCBI Taxonomy" id="4577"/>
    <lineage>
        <taxon>Eukaryota</taxon>
        <taxon>Viridiplantae</taxon>
        <taxon>Streptophyta</taxon>
        <taxon>Embryophyta</taxon>
        <taxon>Tracheophyta</taxon>
        <taxon>Spermatophyta</taxon>
        <taxon>Magnoliopsida</taxon>
        <taxon>Liliopsida</taxon>
        <taxon>Poales</taxon>
        <taxon>Poaceae</taxon>
        <taxon>PACMAD clade</taxon>
        <taxon>Panicoideae</taxon>
        <taxon>Andropogonodae</taxon>
        <taxon>Andropogoneae</taxon>
        <taxon>Tripsacinae</taxon>
        <taxon>Zea</taxon>
    </lineage>
</organism>
<dbReference type="PROSITE" id="PS50873">
    <property type="entry name" value="PEROXIDASE_4"/>
    <property type="match status" value="1"/>
</dbReference>
<dbReference type="ExpressionAtlas" id="A0A3L6E2A2">
    <property type="expression patterns" value="baseline and differential"/>
</dbReference>
<dbReference type="PANTHER" id="PTHR31235">
    <property type="entry name" value="PEROXIDASE 25-RELATED"/>
    <property type="match status" value="1"/>
</dbReference>
<evidence type="ECO:0000256" key="7">
    <source>
        <dbReference type="ARBA" id="ARBA00022617"/>
    </source>
</evidence>
<dbReference type="PRINTS" id="PR00461">
    <property type="entry name" value="PLPEROXIDASE"/>
</dbReference>
<comment type="function">
    <text evidence="20">Removal of H(2)O(2), oxidation of toxic reductants, biosynthesis and degradation of lignin, suberization, auxin catabolism, response to environmental stresses such as wounding, pathogen attack and oxidative stress.</text>
</comment>
<keyword evidence="13" id="KW-0325">Glycoprotein</keyword>
<comment type="cofactor">
    <cofactor evidence="17 20">
        <name>heme b</name>
        <dbReference type="ChEBI" id="CHEBI:60344"/>
    </cofactor>
    <text evidence="17 20">Binds 1 heme b (iron(II)-protoporphyrin IX) group per subunit.</text>
</comment>
<keyword evidence="8 17" id="KW-0479">Metal-binding</keyword>
<keyword evidence="20" id="KW-0732">Signal</keyword>
<protein>
    <recommendedName>
        <fullName evidence="4 20">Peroxidase</fullName>
        <ecNumber evidence="4 20">1.11.1.7</ecNumber>
    </recommendedName>
</protein>
<dbReference type="SUPFAM" id="SSF48113">
    <property type="entry name" value="Heme-dependent peroxidases"/>
    <property type="match status" value="1"/>
</dbReference>
<feature type="binding site" evidence="17">
    <location>
        <position position="115"/>
    </location>
    <ligand>
        <name>Ca(2+)</name>
        <dbReference type="ChEBI" id="CHEBI:29108"/>
        <label>1</label>
    </ligand>
</feature>
<keyword evidence="7 20" id="KW-0349">Heme</keyword>
<evidence type="ECO:0000256" key="20">
    <source>
        <dbReference type="RuleBase" id="RU362060"/>
    </source>
</evidence>
<comment type="subcellular location">
    <subcellularLocation>
        <location evidence="2 20">Secreted</location>
    </subcellularLocation>
</comment>
<feature type="binding site" evidence="17">
    <location>
        <position position="133"/>
    </location>
    <ligand>
        <name>Ca(2+)</name>
        <dbReference type="ChEBI" id="CHEBI:29108"/>
        <label>1</label>
    </ligand>
</feature>
<feature type="disulfide bond" evidence="19">
    <location>
        <begin position="77"/>
        <end position="160"/>
    </location>
</feature>
<evidence type="ECO:0000256" key="17">
    <source>
        <dbReference type="PIRSR" id="PIRSR600823-3"/>
    </source>
</evidence>
<feature type="disulfide bond" evidence="19">
    <location>
        <begin position="246"/>
        <end position="268"/>
    </location>
</feature>
<feature type="binding site" evidence="17">
    <location>
        <position position="113"/>
    </location>
    <ligand>
        <name>Ca(2+)</name>
        <dbReference type="ChEBI" id="CHEBI:29108"/>
        <label>1</label>
    </ligand>
</feature>
<keyword evidence="10 20" id="KW-0560">Oxidoreductase</keyword>
<dbReference type="Gene3D" id="1.10.420.10">
    <property type="entry name" value="Peroxidase, domain 2"/>
    <property type="match status" value="1"/>
</dbReference>
<dbReference type="EMBL" id="NCVQ01000008">
    <property type="protein sequence ID" value="PWZ14976.1"/>
    <property type="molecule type" value="Genomic_DNA"/>
</dbReference>
<evidence type="ECO:0000256" key="9">
    <source>
        <dbReference type="ARBA" id="ARBA00022837"/>
    </source>
</evidence>
<feature type="chain" id="PRO_5017846322" description="Peroxidase" evidence="20">
    <location>
        <begin position="23"/>
        <end position="361"/>
    </location>
</feature>
<evidence type="ECO:0000256" key="11">
    <source>
        <dbReference type="ARBA" id="ARBA00023004"/>
    </source>
</evidence>
<evidence type="ECO:0000256" key="16">
    <source>
        <dbReference type="PIRSR" id="PIRSR600823-2"/>
    </source>
</evidence>
<dbReference type="InterPro" id="IPR010255">
    <property type="entry name" value="Haem_peroxidase_sf"/>
</dbReference>
<dbReference type="InterPro" id="IPR000823">
    <property type="entry name" value="Peroxidase_pln"/>
</dbReference>
<feature type="binding site" evidence="17">
    <location>
        <position position="288"/>
    </location>
    <ligand>
        <name>Ca(2+)</name>
        <dbReference type="ChEBI" id="CHEBI:29108"/>
        <label>2</label>
    </ligand>
</feature>
<evidence type="ECO:0000256" key="13">
    <source>
        <dbReference type="ARBA" id="ARBA00023180"/>
    </source>
</evidence>
<dbReference type="GO" id="GO:0005576">
    <property type="term" value="C:extracellular region"/>
    <property type="evidence" value="ECO:0007669"/>
    <property type="project" value="UniProtKB-SubCell"/>
</dbReference>
<comment type="catalytic activity">
    <reaction evidence="1 20">
        <text>2 a phenolic donor + H2O2 = 2 a phenolic radical donor + 2 H2O</text>
        <dbReference type="Rhea" id="RHEA:56136"/>
        <dbReference type="ChEBI" id="CHEBI:15377"/>
        <dbReference type="ChEBI" id="CHEBI:16240"/>
        <dbReference type="ChEBI" id="CHEBI:139520"/>
        <dbReference type="ChEBI" id="CHEBI:139521"/>
        <dbReference type="EC" id="1.11.1.7"/>
    </reaction>
</comment>
<dbReference type="FunFam" id="1.10.520.10:FF:000028">
    <property type="entry name" value="Peroxidase"/>
    <property type="match status" value="1"/>
</dbReference>
<dbReference type="Gene3D" id="1.10.520.10">
    <property type="match status" value="1"/>
</dbReference>
<dbReference type="InterPro" id="IPR002016">
    <property type="entry name" value="Haem_peroxidase"/>
</dbReference>
<evidence type="ECO:0000256" key="8">
    <source>
        <dbReference type="ARBA" id="ARBA00022723"/>
    </source>
</evidence>
<keyword evidence="14 20" id="KW-0376">Hydrogen peroxide</keyword>
<evidence type="ECO:0000256" key="2">
    <source>
        <dbReference type="ARBA" id="ARBA00004613"/>
    </source>
</evidence>
<evidence type="ECO:0000256" key="1">
    <source>
        <dbReference type="ARBA" id="ARBA00000189"/>
    </source>
</evidence>
<dbReference type="CDD" id="cd00693">
    <property type="entry name" value="secretory_peroxidase"/>
    <property type="match status" value="1"/>
</dbReference>
<keyword evidence="9 17" id="KW-0106">Calcium</keyword>
<dbReference type="GO" id="GO:0042744">
    <property type="term" value="P:hydrogen peroxide catabolic process"/>
    <property type="evidence" value="ECO:0007669"/>
    <property type="project" value="UniProtKB-KW"/>
</dbReference>
<feature type="disulfide bond" evidence="19">
    <location>
        <begin position="166"/>
        <end position="356"/>
    </location>
</feature>
<dbReference type="GO" id="GO:0140825">
    <property type="term" value="F:lactoperoxidase activity"/>
    <property type="evidence" value="ECO:0007669"/>
    <property type="project" value="UniProtKB-EC"/>
</dbReference>
<dbReference type="FunFam" id="1.10.420.10:FF:000006">
    <property type="entry name" value="Peroxidase"/>
    <property type="match status" value="1"/>
</dbReference>
<proteinExistence type="inferred from homology"/>
<feature type="binding site" evidence="17">
    <location>
        <position position="280"/>
    </location>
    <ligand>
        <name>Ca(2+)</name>
        <dbReference type="ChEBI" id="CHEBI:29108"/>
        <label>2</label>
    </ligand>
</feature>
<dbReference type="AlphaFoldDB" id="A0A3L6E2A2"/>
<evidence type="ECO:0000256" key="3">
    <source>
        <dbReference type="ARBA" id="ARBA00006873"/>
    </source>
</evidence>
<evidence type="ECO:0000256" key="6">
    <source>
        <dbReference type="ARBA" id="ARBA00022559"/>
    </source>
</evidence>
<dbReference type="GO" id="GO:0020037">
    <property type="term" value="F:heme binding"/>
    <property type="evidence" value="ECO:0007669"/>
    <property type="project" value="UniProtKB-UniRule"/>
</dbReference>
<feature type="binding site" evidence="17">
    <location>
        <position position="117"/>
    </location>
    <ligand>
        <name>Ca(2+)</name>
        <dbReference type="ChEBI" id="CHEBI:29108"/>
        <label>1</label>
    </ligand>
</feature>
<comment type="cofactor">
    <cofactor evidence="17 20">
        <name>Ca(2+)</name>
        <dbReference type="ChEBI" id="CHEBI:29108"/>
    </cofactor>
    <text evidence="17 20">Binds 2 calcium ions per subunit.</text>
</comment>